<dbReference type="RefSeq" id="WP_149425759.1">
    <property type="nucleotide sequence ID" value="NZ_CP022579.1"/>
</dbReference>
<dbReference type="KEGG" id="otr:OTERR_21340"/>
<dbReference type="PANTHER" id="PTHR33376">
    <property type="match status" value="1"/>
</dbReference>
<proteinExistence type="inferred from homology"/>
<gene>
    <name evidence="5" type="primary">dctP</name>
    <name evidence="5" type="ORF">OTERR_21340</name>
</gene>
<evidence type="ECO:0000313" key="6">
    <source>
        <dbReference type="Proteomes" id="UP000323671"/>
    </source>
</evidence>
<evidence type="ECO:0000313" key="5">
    <source>
        <dbReference type="EMBL" id="QEL65610.1"/>
    </source>
</evidence>
<feature type="signal peptide" evidence="4">
    <location>
        <begin position="1"/>
        <end position="33"/>
    </location>
</feature>
<dbReference type="GO" id="GO:0015740">
    <property type="term" value="P:C4-dicarboxylate transport"/>
    <property type="evidence" value="ECO:0007669"/>
    <property type="project" value="TreeGrafter"/>
</dbReference>
<evidence type="ECO:0000256" key="3">
    <source>
        <dbReference type="ARBA" id="ARBA00022729"/>
    </source>
</evidence>
<reference evidence="5 6" key="1">
    <citation type="submission" date="2017-07" db="EMBL/GenBank/DDBJ databases">
        <title>Complete genome sequence of Oryzomicrobium terrae TPP412.</title>
        <authorList>
            <person name="Chiu L.-W."/>
            <person name="Lo K.-J."/>
            <person name="Tsai Y.-M."/>
            <person name="Lin S.-S."/>
            <person name="Kuo C.-H."/>
            <person name="Liu C.-T."/>
        </authorList>
    </citation>
    <scope>NUCLEOTIDE SEQUENCE [LARGE SCALE GENOMIC DNA]</scope>
    <source>
        <strain evidence="5 6">TPP412</strain>
    </source>
</reference>
<dbReference type="Pfam" id="PF03480">
    <property type="entry name" value="DctP"/>
    <property type="match status" value="1"/>
</dbReference>
<keyword evidence="6" id="KW-1185">Reference proteome</keyword>
<feature type="chain" id="PRO_5022715686" evidence="4">
    <location>
        <begin position="34"/>
        <end position="348"/>
    </location>
</feature>
<keyword evidence="2" id="KW-0813">Transport</keyword>
<dbReference type="InterPro" id="IPR018389">
    <property type="entry name" value="DctP_fam"/>
</dbReference>
<comment type="similarity">
    <text evidence="1">Belongs to the bacterial solute-binding protein 7 family.</text>
</comment>
<evidence type="ECO:0000256" key="1">
    <source>
        <dbReference type="ARBA" id="ARBA00009023"/>
    </source>
</evidence>
<keyword evidence="3 4" id="KW-0732">Signal</keyword>
<dbReference type="Gene3D" id="3.40.190.170">
    <property type="entry name" value="Bacterial extracellular solute-binding protein, family 7"/>
    <property type="match status" value="1"/>
</dbReference>
<sequence length="348" mass="37645">MTQAFNPTRRLVCGTLASLPLVGLSGFASNAFAQNSTALKISHQFPGSTGNDGDFRDRICRIFAAEVEKRSGGALKFNVYPGSSLMKTNAQFSALRRGALDMSFFPVSYAGGEVPELNIALMPGLVTSYEQGFAWKNGEIGKALNDLLFDKGAVPITWVWEAGSIASKTKPVISPDDVKGMKIRGGSREVDLMLKAAGSAVVTLPSNELYAAMQTGAVDSVITSSTSLLSFRLEEVSKHLTTGRSKSFWFMAVPLLMSRAVFEKLPKDQQTLILQVGAEIEKYGLDAVKTDDRNVATVYQKAGAKTYDLDAATVEKWRAIARDSAWKDYAAKSPNCARFLQLAEKVTG</sequence>
<protein>
    <submittedName>
        <fullName evidence="5">C4-dicarboxylate-binding periplasmic protein</fullName>
    </submittedName>
</protein>
<dbReference type="PANTHER" id="PTHR33376:SF7">
    <property type="entry name" value="C4-DICARBOXYLATE-BINDING PROTEIN DCTB"/>
    <property type="match status" value="1"/>
</dbReference>
<accession>A0A5C1E9P4</accession>
<name>A0A5C1E9P4_9RHOO</name>
<evidence type="ECO:0000256" key="4">
    <source>
        <dbReference type="SAM" id="SignalP"/>
    </source>
</evidence>
<dbReference type="NCBIfam" id="NF037995">
    <property type="entry name" value="TRAP_S1"/>
    <property type="match status" value="1"/>
</dbReference>
<dbReference type="EMBL" id="CP022579">
    <property type="protein sequence ID" value="QEL65610.1"/>
    <property type="molecule type" value="Genomic_DNA"/>
</dbReference>
<organism evidence="5 6">
    <name type="scientific">Oryzomicrobium terrae</name>
    <dbReference type="NCBI Taxonomy" id="1735038"/>
    <lineage>
        <taxon>Bacteria</taxon>
        <taxon>Pseudomonadati</taxon>
        <taxon>Pseudomonadota</taxon>
        <taxon>Betaproteobacteria</taxon>
        <taxon>Rhodocyclales</taxon>
        <taxon>Rhodocyclaceae</taxon>
        <taxon>Oryzomicrobium</taxon>
    </lineage>
</organism>
<dbReference type="AlphaFoldDB" id="A0A5C1E9P4"/>
<dbReference type="GO" id="GO:0055085">
    <property type="term" value="P:transmembrane transport"/>
    <property type="evidence" value="ECO:0007669"/>
    <property type="project" value="InterPro"/>
</dbReference>
<evidence type="ECO:0000256" key="2">
    <source>
        <dbReference type="ARBA" id="ARBA00022448"/>
    </source>
</evidence>
<dbReference type="Proteomes" id="UP000323671">
    <property type="component" value="Chromosome"/>
</dbReference>
<dbReference type="InterPro" id="IPR038404">
    <property type="entry name" value="TRAP_DctP_sf"/>
</dbReference>